<keyword evidence="2" id="KW-0723">Serine/threonine-protein kinase</keyword>
<accession>A0ABR3F807</accession>
<dbReference type="EMBL" id="JBAHYK010000778">
    <property type="protein sequence ID" value="KAL0571381.1"/>
    <property type="molecule type" value="Genomic_DNA"/>
</dbReference>
<comment type="caution">
    <text evidence="2">The sequence shown here is derived from an EMBL/GenBank/DDBJ whole genome shotgun (WGS) entry which is preliminary data.</text>
</comment>
<keyword evidence="2" id="KW-0418">Kinase</keyword>
<dbReference type="InterPro" id="IPR000719">
    <property type="entry name" value="Prot_kinase_dom"/>
</dbReference>
<protein>
    <submittedName>
        <fullName evidence="2">Serine/threonine protein kinase, AGC</fullName>
    </submittedName>
</protein>
<feature type="domain" description="Protein kinase" evidence="1">
    <location>
        <begin position="111"/>
        <end position="331"/>
    </location>
</feature>
<proteinExistence type="predicted"/>
<dbReference type="PANTHER" id="PTHR44329:SF214">
    <property type="entry name" value="PROTEIN KINASE DOMAIN-CONTAINING PROTEIN"/>
    <property type="match status" value="1"/>
</dbReference>
<dbReference type="PROSITE" id="PS50011">
    <property type="entry name" value="PROTEIN_KINASE_DOM"/>
    <property type="match status" value="1"/>
</dbReference>
<dbReference type="InterPro" id="IPR011009">
    <property type="entry name" value="Kinase-like_dom_sf"/>
</dbReference>
<dbReference type="InterPro" id="IPR001245">
    <property type="entry name" value="Ser-Thr/Tyr_kinase_cat_dom"/>
</dbReference>
<dbReference type="Proteomes" id="UP001465976">
    <property type="component" value="Unassembled WGS sequence"/>
</dbReference>
<dbReference type="GO" id="GO:0004674">
    <property type="term" value="F:protein serine/threonine kinase activity"/>
    <property type="evidence" value="ECO:0007669"/>
    <property type="project" value="UniProtKB-KW"/>
</dbReference>
<dbReference type="InterPro" id="IPR008271">
    <property type="entry name" value="Ser/Thr_kinase_AS"/>
</dbReference>
<dbReference type="Gene3D" id="1.10.510.10">
    <property type="entry name" value="Transferase(Phosphotransferase) domain 1"/>
    <property type="match status" value="1"/>
</dbReference>
<dbReference type="SMART" id="SM00220">
    <property type="entry name" value="S_TKc"/>
    <property type="match status" value="1"/>
</dbReference>
<evidence type="ECO:0000313" key="2">
    <source>
        <dbReference type="EMBL" id="KAL0571381.1"/>
    </source>
</evidence>
<sequence length="331" mass="36151">MLNVGARGLEDHLSGSEVGEKTASLTSPWPEIRTPTELRSLLSTDAGVNALLALESSVVPAMVDLLQSEIRALASDPDSTPYRIKCAKCLRVLVNKHHVLPGSLFVNEITKEGTHPLGGGGFSDIWKGRSKDQSLCLKVLRIHVQGDLRKREKVAKEFYKEALLWTQLSHPNLLPLLGVNTTLFPQGFCLVSPWMVNGDVITFLSLNTDHDRFTAILEIAAGMAYLHSLKIVHGDIKGANVLVNEQGRCHLADFGLAVTAAGTTSLVTTSTSNTRGSLRWMAPELFRLGGDNSFANNEIQKPKTTTFARDIYAFACTGLEVSFHALYDNQK</sequence>
<dbReference type="Pfam" id="PF07714">
    <property type="entry name" value="PK_Tyr_Ser-Thr"/>
    <property type="match status" value="1"/>
</dbReference>
<evidence type="ECO:0000313" key="3">
    <source>
        <dbReference type="Proteomes" id="UP001465976"/>
    </source>
</evidence>
<organism evidence="2 3">
    <name type="scientific">Marasmius crinis-equi</name>
    <dbReference type="NCBI Taxonomy" id="585013"/>
    <lineage>
        <taxon>Eukaryota</taxon>
        <taxon>Fungi</taxon>
        <taxon>Dikarya</taxon>
        <taxon>Basidiomycota</taxon>
        <taxon>Agaricomycotina</taxon>
        <taxon>Agaricomycetes</taxon>
        <taxon>Agaricomycetidae</taxon>
        <taxon>Agaricales</taxon>
        <taxon>Marasmiineae</taxon>
        <taxon>Marasmiaceae</taxon>
        <taxon>Marasmius</taxon>
    </lineage>
</organism>
<name>A0ABR3F807_9AGAR</name>
<dbReference type="PROSITE" id="PS00108">
    <property type="entry name" value="PROTEIN_KINASE_ST"/>
    <property type="match status" value="1"/>
</dbReference>
<dbReference type="SUPFAM" id="SSF56112">
    <property type="entry name" value="Protein kinase-like (PK-like)"/>
    <property type="match status" value="1"/>
</dbReference>
<evidence type="ECO:0000259" key="1">
    <source>
        <dbReference type="PROSITE" id="PS50011"/>
    </source>
</evidence>
<keyword evidence="2" id="KW-0808">Transferase</keyword>
<dbReference type="InterPro" id="IPR051681">
    <property type="entry name" value="Ser/Thr_Kinases-Pseudokinases"/>
</dbReference>
<reference evidence="2 3" key="1">
    <citation type="submission" date="2024-02" db="EMBL/GenBank/DDBJ databases">
        <title>A draft genome for the cacao thread blight pathogen Marasmius crinis-equi.</title>
        <authorList>
            <person name="Cohen S.P."/>
            <person name="Baruah I.K."/>
            <person name="Amoako-Attah I."/>
            <person name="Bukari Y."/>
            <person name="Meinhardt L.W."/>
            <person name="Bailey B.A."/>
        </authorList>
    </citation>
    <scope>NUCLEOTIDE SEQUENCE [LARGE SCALE GENOMIC DNA]</scope>
    <source>
        <strain evidence="2 3">GH-76</strain>
    </source>
</reference>
<keyword evidence="3" id="KW-1185">Reference proteome</keyword>
<gene>
    <name evidence="2" type="primary">NRC2_2</name>
    <name evidence="2" type="ORF">V5O48_010586</name>
</gene>
<dbReference type="PANTHER" id="PTHR44329">
    <property type="entry name" value="SERINE/THREONINE-PROTEIN KINASE TNNI3K-RELATED"/>
    <property type="match status" value="1"/>
</dbReference>